<dbReference type="GO" id="GO:0004984">
    <property type="term" value="F:olfactory receptor activity"/>
    <property type="evidence" value="ECO:0007669"/>
    <property type="project" value="InterPro"/>
</dbReference>
<dbReference type="GO" id="GO:0005886">
    <property type="term" value="C:plasma membrane"/>
    <property type="evidence" value="ECO:0007669"/>
    <property type="project" value="UniProtKB-SubCell"/>
</dbReference>
<dbReference type="InterPro" id="IPR004117">
    <property type="entry name" value="7tm6_olfct_rcpt"/>
</dbReference>
<dbReference type="GO" id="GO:0005549">
    <property type="term" value="F:odorant binding"/>
    <property type="evidence" value="ECO:0007669"/>
    <property type="project" value="InterPro"/>
</dbReference>
<feature type="transmembrane region" description="Helical" evidence="10">
    <location>
        <begin position="262"/>
        <end position="280"/>
    </location>
</feature>
<evidence type="ECO:0000256" key="4">
    <source>
        <dbReference type="ARBA" id="ARBA00022692"/>
    </source>
</evidence>
<evidence type="ECO:0000256" key="2">
    <source>
        <dbReference type="ARBA" id="ARBA00022475"/>
    </source>
</evidence>
<keyword evidence="7 10" id="KW-0472">Membrane</keyword>
<evidence type="ECO:0000313" key="12">
    <source>
        <dbReference type="Proteomes" id="UP001168821"/>
    </source>
</evidence>
<comment type="similarity">
    <text evidence="10">Belongs to the insect chemoreceptor superfamily. Heteromeric odorant receptor channel (TC 1.A.69) family.</text>
</comment>
<dbReference type="EMBL" id="JALNTZ010000004">
    <property type="protein sequence ID" value="KAJ3654131.1"/>
    <property type="molecule type" value="Genomic_DNA"/>
</dbReference>
<evidence type="ECO:0000256" key="5">
    <source>
        <dbReference type="ARBA" id="ARBA00022725"/>
    </source>
</evidence>
<evidence type="ECO:0000256" key="6">
    <source>
        <dbReference type="ARBA" id="ARBA00022989"/>
    </source>
</evidence>
<gene>
    <name evidence="11" type="ORF">Zmor_013342</name>
</gene>
<keyword evidence="12" id="KW-1185">Reference proteome</keyword>
<dbReference type="PANTHER" id="PTHR21137">
    <property type="entry name" value="ODORANT RECEPTOR"/>
    <property type="match status" value="1"/>
</dbReference>
<comment type="caution">
    <text evidence="10">Lacks conserved residue(s) required for the propagation of feature annotation.</text>
</comment>
<keyword evidence="2" id="KW-1003">Cell membrane</keyword>
<evidence type="ECO:0000256" key="7">
    <source>
        <dbReference type="ARBA" id="ARBA00023136"/>
    </source>
</evidence>
<evidence type="ECO:0000313" key="11">
    <source>
        <dbReference type="EMBL" id="KAJ3654131.1"/>
    </source>
</evidence>
<evidence type="ECO:0000256" key="8">
    <source>
        <dbReference type="ARBA" id="ARBA00023170"/>
    </source>
</evidence>
<dbReference type="AlphaFoldDB" id="A0AA38IH67"/>
<comment type="subcellular location">
    <subcellularLocation>
        <location evidence="1 10">Cell membrane</location>
        <topology evidence="1 10">Multi-pass membrane protein</topology>
    </subcellularLocation>
</comment>
<organism evidence="11 12">
    <name type="scientific">Zophobas morio</name>
    <dbReference type="NCBI Taxonomy" id="2755281"/>
    <lineage>
        <taxon>Eukaryota</taxon>
        <taxon>Metazoa</taxon>
        <taxon>Ecdysozoa</taxon>
        <taxon>Arthropoda</taxon>
        <taxon>Hexapoda</taxon>
        <taxon>Insecta</taxon>
        <taxon>Pterygota</taxon>
        <taxon>Neoptera</taxon>
        <taxon>Endopterygota</taxon>
        <taxon>Coleoptera</taxon>
        <taxon>Polyphaga</taxon>
        <taxon>Cucujiformia</taxon>
        <taxon>Tenebrionidae</taxon>
        <taxon>Zophobas</taxon>
    </lineage>
</organism>
<feature type="transmembrane region" description="Helical" evidence="10">
    <location>
        <begin position="335"/>
        <end position="353"/>
    </location>
</feature>
<dbReference type="PANTHER" id="PTHR21137:SF35">
    <property type="entry name" value="ODORANT RECEPTOR 19A-RELATED"/>
    <property type="match status" value="1"/>
</dbReference>
<dbReference type="Proteomes" id="UP001168821">
    <property type="component" value="Unassembled WGS sequence"/>
</dbReference>
<keyword evidence="9 10" id="KW-0807">Transducer</keyword>
<evidence type="ECO:0000256" key="3">
    <source>
        <dbReference type="ARBA" id="ARBA00022606"/>
    </source>
</evidence>
<keyword evidence="8 10" id="KW-0675">Receptor</keyword>
<protein>
    <recommendedName>
        <fullName evidence="10">Odorant receptor</fullName>
    </recommendedName>
</protein>
<evidence type="ECO:0000256" key="10">
    <source>
        <dbReference type="RuleBase" id="RU351113"/>
    </source>
</evidence>
<feature type="transmembrane region" description="Helical" evidence="10">
    <location>
        <begin position="231"/>
        <end position="250"/>
    </location>
</feature>
<dbReference type="GO" id="GO:0007165">
    <property type="term" value="P:signal transduction"/>
    <property type="evidence" value="ECO:0007669"/>
    <property type="project" value="UniProtKB-KW"/>
</dbReference>
<dbReference type="Pfam" id="PF02949">
    <property type="entry name" value="7tm_6"/>
    <property type="match status" value="1"/>
</dbReference>
<evidence type="ECO:0000256" key="1">
    <source>
        <dbReference type="ARBA" id="ARBA00004651"/>
    </source>
</evidence>
<proteinExistence type="inferred from homology"/>
<comment type="caution">
    <text evidence="11">The sequence shown here is derived from an EMBL/GenBank/DDBJ whole genome shotgun (WGS) entry which is preliminary data.</text>
</comment>
<feature type="transmembrane region" description="Helical" evidence="10">
    <location>
        <begin position="31"/>
        <end position="53"/>
    </location>
</feature>
<feature type="transmembrane region" description="Helical" evidence="10">
    <location>
        <begin position="59"/>
        <end position="82"/>
    </location>
</feature>
<sequence>MFPKERQRGEEPIKFYQMMDGNILQLPFVRLCRVCIILYYSLLFLTQTILFLYKFESLYFAQYSCSYFFSLIMLTYVVLLPVGAHTVQSFMEEVRWLKTGSAGEAVDKIIKRESFQTFAIPQKVDKNLFYEIALFEEFFPKWAPVLTTIHQIQAFFVRVFSPVVAFGQFLYSFYNSKFQLYMLLYFIKNINEKSSVDQWRIEQRLMFCFRNHINLSKAIRKMLKKIEVVSFAYQALILVWTISFATYVLLFQDDLLQQKFRFVSVSIFCLFEMVILFHVGQNTEEIVTKVFESLVSIDWYDWNESNKKIYLMFLVSALKPFRIQFSENFSLNYNMAGQLLQSIASVVLVVYQLNFM</sequence>
<keyword evidence="5 10" id="KW-0552">Olfaction</keyword>
<accession>A0AA38IH67</accession>
<keyword evidence="4 10" id="KW-0812">Transmembrane</keyword>
<reference evidence="11" key="1">
    <citation type="journal article" date="2023" name="G3 (Bethesda)">
        <title>Whole genome assemblies of Zophobas morio and Tenebrio molitor.</title>
        <authorList>
            <person name="Kaur S."/>
            <person name="Stinson S.A."/>
            <person name="diCenzo G.C."/>
        </authorList>
    </citation>
    <scope>NUCLEOTIDE SEQUENCE</scope>
    <source>
        <strain evidence="11">QUZm001</strain>
    </source>
</reference>
<name>A0AA38IH67_9CUCU</name>
<keyword evidence="6 10" id="KW-1133">Transmembrane helix</keyword>
<evidence type="ECO:0000256" key="9">
    <source>
        <dbReference type="ARBA" id="ARBA00023224"/>
    </source>
</evidence>
<keyword evidence="3 10" id="KW-0716">Sensory transduction</keyword>